<reference evidence="1 2" key="1">
    <citation type="journal article" date="2021" name="Hortic Res">
        <title>High-quality reference genome and annotation aids understanding of berry development for evergreen blueberry (Vaccinium darrowii).</title>
        <authorList>
            <person name="Yu J."/>
            <person name="Hulse-Kemp A.M."/>
            <person name="Babiker E."/>
            <person name="Staton M."/>
        </authorList>
    </citation>
    <scope>NUCLEOTIDE SEQUENCE [LARGE SCALE GENOMIC DNA]</scope>
    <source>
        <strain evidence="2">cv. NJ 8807/NJ 8810</strain>
        <tissue evidence="1">Young leaf</tissue>
    </source>
</reference>
<protein>
    <submittedName>
        <fullName evidence="1">Uncharacterized protein</fullName>
    </submittedName>
</protein>
<accession>A0ACB7ZIG0</accession>
<evidence type="ECO:0000313" key="1">
    <source>
        <dbReference type="EMBL" id="KAH7865627.1"/>
    </source>
</evidence>
<proteinExistence type="predicted"/>
<dbReference type="Proteomes" id="UP000828048">
    <property type="component" value="Chromosome 9"/>
</dbReference>
<keyword evidence="2" id="KW-1185">Reference proteome</keyword>
<sequence>MVKMEIISKESIKPSSPTPNNLRTFQLSFFDQFIPPIFRVPLVLYYSHDESTSHVKQAEISSLLKRSLLNALSLYYPFAGRMKDESSVDCNDQGVDYFEARVDTCLSEIIEQPKVEVINQFIPSTTEGVLLCIQLNYLSCGGIAIGMSMCHIVADGCAFSMFVKSWAVLARGDTNMVAPSFVMSSLFPPREEFVLQTSLASSKPSGATRRFCFSSSKIAALRAEVAANTGVQPTRVQLVTALIWKWAMARKGRDRYLPSFVLCPVNVRGRMDPPLSEYTFGNAIWRENISGNGDMDLGELVSKTREAVGKIDSKYLKELQGANVNDRPVKDYKKMMESLADNEADYFGITSWCRFPFYESDFGWGKPVWVSTASWGFSNMAVLIDSASGTGGIEAWITMDEIDTYGEI</sequence>
<name>A0ACB7ZIG0_9ERIC</name>
<dbReference type="EMBL" id="CM037159">
    <property type="protein sequence ID" value="KAH7865627.1"/>
    <property type="molecule type" value="Genomic_DNA"/>
</dbReference>
<organism evidence="1 2">
    <name type="scientific">Vaccinium darrowii</name>
    <dbReference type="NCBI Taxonomy" id="229202"/>
    <lineage>
        <taxon>Eukaryota</taxon>
        <taxon>Viridiplantae</taxon>
        <taxon>Streptophyta</taxon>
        <taxon>Embryophyta</taxon>
        <taxon>Tracheophyta</taxon>
        <taxon>Spermatophyta</taxon>
        <taxon>Magnoliopsida</taxon>
        <taxon>eudicotyledons</taxon>
        <taxon>Gunneridae</taxon>
        <taxon>Pentapetalae</taxon>
        <taxon>asterids</taxon>
        <taxon>Ericales</taxon>
        <taxon>Ericaceae</taxon>
        <taxon>Vaccinioideae</taxon>
        <taxon>Vaccinieae</taxon>
        <taxon>Vaccinium</taxon>
    </lineage>
</organism>
<evidence type="ECO:0000313" key="2">
    <source>
        <dbReference type="Proteomes" id="UP000828048"/>
    </source>
</evidence>
<comment type="caution">
    <text evidence="1">The sequence shown here is derived from an EMBL/GenBank/DDBJ whole genome shotgun (WGS) entry which is preliminary data.</text>
</comment>
<gene>
    <name evidence="1" type="ORF">Vadar_009064</name>
</gene>